<reference evidence="3 4" key="1">
    <citation type="submission" date="2012-08" db="EMBL/GenBank/DDBJ databases">
        <title>Oryza genome evolution.</title>
        <authorList>
            <person name="Wing R.A."/>
        </authorList>
    </citation>
    <scope>NUCLEOTIDE SEQUENCE</scope>
</reference>
<dbReference type="STRING" id="77586.A0A0D9WL50"/>
<dbReference type="Gramene" id="LPERR06G01020.1">
    <property type="protein sequence ID" value="LPERR06G01020.1"/>
    <property type="gene ID" value="LPERR06G01020"/>
</dbReference>
<dbReference type="PANTHER" id="PTHR33876:SF4">
    <property type="entry name" value="CHLOROPLAST PROTEIN FOR GROWTH AND FERTILITY 2"/>
    <property type="match status" value="1"/>
</dbReference>
<reference evidence="3" key="3">
    <citation type="submission" date="2015-04" db="UniProtKB">
        <authorList>
            <consortium name="EnsemblPlants"/>
        </authorList>
    </citation>
    <scope>IDENTIFICATION</scope>
</reference>
<dbReference type="Proteomes" id="UP000032180">
    <property type="component" value="Chromosome 6"/>
</dbReference>
<evidence type="ECO:0008006" key="5">
    <source>
        <dbReference type="Google" id="ProtNLM"/>
    </source>
</evidence>
<dbReference type="HOGENOM" id="CLU_053247_0_0_1"/>
<dbReference type="InterPro" id="IPR052776">
    <property type="entry name" value="Chloro_ReproSupport/MetalTrans"/>
</dbReference>
<name>A0A0D9WL50_9ORYZ</name>
<dbReference type="EnsemblPlants" id="LPERR06G01020.1">
    <property type="protein sequence ID" value="LPERR06G01020.1"/>
    <property type="gene ID" value="LPERR06G01020"/>
</dbReference>
<protein>
    <recommendedName>
        <fullName evidence="5">Urease accessory protein UreH-like transmembrane domain-containing protein</fullName>
    </recommendedName>
</protein>
<organism evidence="3 4">
    <name type="scientific">Leersia perrieri</name>
    <dbReference type="NCBI Taxonomy" id="77586"/>
    <lineage>
        <taxon>Eukaryota</taxon>
        <taxon>Viridiplantae</taxon>
        <taxon>Streptophyta</taxon>
        <taxon>Embryophyta</taxon>
        <taxon>Tracheophyta</taxon>
        <taxon>Spermatophyta</taxon>
        <taxon>Magnoliopsida</taxon>
        <taxon>Liliopsida</taxon>
        <taxon>Poales</taxon>
        <taxon>Poaceae</taxon>
        <taxon>BOP clade</taxon>
        <taxon>Oryzoideae</taxon>
        <taxon>Oryzeae</taxon>
        <taxon>Oryzinae</taxon>
        <taxon>Leersia</taxon>
    </lineage>
</organism>
<keyword evidence="2" id="KW-1133">Transmembrane helix</keyword>
<keyword evidence="4" id="KW-1185">Reference proteome</keyword>
<accession>A0A0D9WL50</accession>
<reference evidence="4" key="2">
    <citation type="submission" date="2013-12" db="EMBL/GenBank/DDBJ databases">
        <authorList>
            <person name="Yu Y."/>
            <person name="Lee S."/>
            <person name="de Baynast K."/>
            <person name="Wissotski M."/>
            <person name="Liu L."/>
            <person name="Talag J."/>
            <person name="Goicoechea J."/>
            <person name="Angelova A."/>
            <person name="Jetty R."/>
            <person name="Kudrna D."/>
            <person name="Golser W."/>
            <person name="Rivera L."/>
            <person name="Zhang J."/>
            <person name="Wing R."/>
        </authorList>
    </citation>
    <scope>NUCLEOTIDE SEQUENCE</scope>
</reference>
<evidence type="ECO:0000256" key="1">
    <source>
        <dbReference type="SAM" id="MobiDB-lite"/>
    </source>
</evidence>
<dbReference type="AlphaFoldDB" id="A0A0D9WL50"/>
<keyword evidence="2" id="KW-0472">Membrane</keyword>
<proteinExistence type="predicted"/>
<keyword evidence="2" id="KW-0812">Transmembrane</keyword>
<evidence type="ECO:0000313" key="4">
    <source>
        <dbReference type="Proteomes" id="UP000032180"/>
    </source>
</evidence>
<evidence type="ECO:0000313" key="3">
    <source>
        <dbReference type="EnsemblPlants" id="LPERR06G01020.1"/>
    </source>
</evidence>
<feature type="transmembrane region" description="Helical" evidence="2">
    <location>
        <begin position="228"/>
        <end position="245"/>
    </location>
</feature>
<feature type="transmembrane region" description="Helical" evidence="2">
    <location>
        <begin position="315"/>
        <end position="338"/>
    </location>
</feature>
<dbReference type="eggNOG" id="ENOG502QUR7">
    <property type="taxonomic scope" value="Eukaryota"/>
</dbReference>
<feature type="region of interest" description="Disordered" evidence="1">
    <location>
        <begin position="67"/>
        <end position="103"/>
    </location>
</feature>
<dbReference type="PANTHER" id="PTHR33876">
    <property type="entry name" value="UNNAMED PRODUCT"/>
    <property type="match status" value="1"/>
</dbReference>
<feature type="region of interest" description="Disordered" evidence="1">
    <location>
        <begin position="1"/>
        <end position="30"/>
    </location>
</feature>
<feature type="transmembrane region" description="Helical" evidence="2">
    <location>
        <begin position="359"/>
        <end position="380"/>
    </location>
</feature>
<feature type="transmembrane region" description="Helical" evidence="2">
    <location>
        <begin position="192"/>
        <end position="216"/>
    </location>
</feature>
<feature type="transmembrane region" description="Helical" evidence="2">
    <location>
        <begin position="114"/>
        <end position="134"/>
    </location>
</feature>
<sequence>MAMERLISSPLLPRPPPASASASLRPPPPRAFSLAAAATAAPHPHRDGGGLVFGGFRPPLASSLLLSRHHHQSPHHPVLAASNPTGVSAAAAGGGEDSPPSTASRRFFQKVTSAAAATLVAAIVVALTHSSAMAHGFHPSTTIKAGGGMFKSELLSSAWTGFLAGCLHTLSGPDHLAALAPLSIGRSPVESAAVGALWGCGHDAGQVIFGLLFLSLKDRLHIEVIRTWGTRVVGLTLLVIGALGIREATEAAVPTPCVALDHGGAGAGPIESGGGGGGGGRKKITFATFATGIVHGLQPDALMMVLPALALPSRVAGAAFLGMFLVGTVVAMGSYTVLIGSCTEALKERVPRITEKLTWAASLVAISMGIAILISQSLGFSLY</sequence>
<evidence type="ECO:0000256" key="2">
    <source>
        <dbReference type="SAM" id="Phobius"/>
    </source>
</evidence>